<organism evidence="1 2">
    <name type="scientific">Delftia lacustris</name>
    <dbReference type="NCBI Taxonomy" id="558537"/>
    <lineage>
        <taxon>Bacteria</taxon>
        <taxon>Pseudomonadati</taxon>
        <taxon>Pseudomonadota</taxon>
        <taxon>Betaproteobacteria</taxon>
        <taxon>Burkholderiales</taxon>
        <taxon>Comamonadaceae</taxon>
        <taxon>Delftia</taxon>
    </lineage>
</organism>
<evidence type="ECO:0000313" key="2">
    <source>
        <dbReference type="Proteomes" id="UP000595064"/>
    </source>
</evidence>
<evidence type="ECO:0000313" key="1">
    <source>
        <dbReference type="EMBL" id="QPS81682.1"/>
    </source>
</evidence>
<dbReference type="AlphaFoldDB" id="A0A7T3DE98"/>
<gene>
    <name evidence="1" type="ORF">I6G47_00940</name>
</gene>
<dbReference type="KEGG" id="dla:I6G47_00940"/>
<proteinExistence type="predicted"/>
<protein>
    <submittedName>
        <fullName evidence="1">Cytoplasmic protein</fullName>
    </submittedName>
</protein>
<reference evidence="1 2" key="1">
    <citation type="submission" date="2020-12" db="EMBL/GenBank/DDBJ databases">
        <title>FDA dAtabase for Regulatory Grade micrObial Sequences (FDA-ARGOS): Supporting development and validation of Infectious Disease Dx tests.</title>
        <authorList>
            <person name="Sproer C."/>
            <person name="Gronow S."/>
            <person name="Severitt S."/>
            <person name="Schroder I."/>
            <person name="Tallon L."/>
            <person name="Sadzewicz L."/>
            <person name="Zhao X."/>
            <person name="Boylan J."/>
            <person name="Ott S."/>
            <person name="Bowen H."/>
            <person name="Vavikolanu K."/>
            <person name="Mehta A."/>
            <person name="Aluvathingal J."/>
            <person name="Nadendla S."/>
            <person name="Lowell S."/>
            <person name="Myers T."/>
            <person name="Yan Y."/>
            <person name="Sichtig H."/>
        </authorList>
    </citation>
    <scope>NUCLEOTIDE SEQUENCE [LARGE SCALE GENOMIC DNA]</scope>
    <source>
        <strain evidence="1 2">FDAARGOS_890</strain>
    </source>
</reference>
<sequence length="95" mass="10142">MTITLKGGRNWDPGIDPYSYQRAAEDHKDVVLCSEACGCIGCGEVYPPEQITQWWDDGATACCPKCGMTSVVIGSASGLAIDREMLEMAGAHLMG</sequence>
<dbReference type="Proteomes" id="UP000595064">
    <property type="component" value="Chromosome"/>
</dbReference>
<accession>A0A7T3DE98</accession>
<dbReference type="EMBL" id="CP065748">
    <property type="protein sequence ID" value="QPS81682.1"/>
    <property type="molecule type" value="Genomic_DNA"/>
</dbReference>
<dbReference type="RefSeq" id="WP_198129327.1">
    <property type="nucleotide sequence ID" value="NZ_CP065748.1"/>
</dbReference>
<keyword evidence="2" id="KW-1185">Reference proteome</keyword>
<name>A0A7T3DE98_9BURK</name>